<sequence length="83" mass="8868">MTQRIPDFLVCPVCKGKLIAGKSEAAASPEELLCPACALAFPIQDGIPMMLAQDARKLSDEEAAKVKLEAERLSGKAPRPGQF</sequence>
<dbReference type="Gene3D" id="2.20.25.10">
    <property type="match status" value="1"/>
</dbReference>
<reference evidence="1 2" key="1">
    <citation type="submission" date="2019-10" db="EMBL/GenBank/DDBJ databases">
        <title>Genome diversity of Sutterella seckii.</title>
        <authorList>
            <person name="Chaplin A.V."/>
            <person name="Sokolova S.R."/>
            <person name="Mosin K.A."/>
            <person name="Ivanova E.L."/>
            <person name="Kochetkova T.O."/>
            <person name="Goltsov A.Y."/>
            <person name="Trofimov D.Y."/>
            <person name="Efimov B.A."/>
        </authorList>
    </citation>
    <scope>NUCLEOTIDE SEQUENCE [LARGE SCALE GENOMIC DNA]</scope>
    <source>
        <strain evidence="1 2">ASD393</strain>
    </source>
</reference>
<dbReference type="InterPro" id="IPR005651">
    <property type="entry name" value="Trm112-like"/>
</dbReference>
<accession>A0A6I1ER09</accession>
<dbReference type="EMBL" id="WEHX01000062">
    <property type="protein sequence ID" value="KAB7657052.1"/>
    <property type="molecule type" value="Genomic_DNA"/>
</dbReference>
<proteinExistence type="predicted"/>
<dbReference type="GO" id="GO:0005829">
    <property type="term" value="C:cytosol"/>
    <property type="evidence" value="ECO:0007669"/>
    <property type="project" value="TreeGrafter"/>
</dbReference>
<comment type="caution">
    <text evidence="1">The sequence shown here is derived from an EMBL/GenBank/DDBJ whole genome shotgun (WGS) entry which is preliminary data.</text>
</comment>
<evidence type="ECO:0000313" key="2">
    <source>
        <dbReference type="Proteomes" id="UP000430564"/>
    </source>
</evidence>
<name>A0A6I1ER09_9BURK</name>
<dbReference type="PANTHER" id="PTHR33505">
    <property type="entry name" value="ZGC:162634"/>
    <property type="match status" value="1"/>
</dbReference>
<protein>
    <submittedName>
        <fullName evidence="1">Trm112 family protein</fullName>
    </submittedName>
</protein>
<dbReference type="Proteomes" id="UP000430564">
    <property type="component" value="Unassembled WGS sequence"/>
</dbReference>
<dbReference type="OrthoDB" id="9812205at2"/>
<dbReference type="Pfam" id="PF03966">
    <property type="entry name" value="Trm112p"/>
    <property type="match status" value="1"/>
</dbReference>
<dbReference type="AlphaFoldDB" id="A0A6I1ER09"/>
<dbReference type="RefSeq" id="WP_152158697.1">
    <property type="nucleotide sequence ID" value="NZ_WEHX01000062.1"/>
</dbReference>
<organism evidence="1 2">
    <name type="scientific">Sutterella seckii</name>
    <dbReference type="NCBI Taxonomy" id="1944635"/>
    <lineage>
        <taxon>Bacteria</taxon>
        <taxon>Pseudomonadati</taxon>
        <taxon>Pseudomonadota</taxon>
        <taxon>Betaproteobacteria</taxon>
        <taxon>Burkholderiales</taxon>
        <taxon>Sutterellaceae</taxon>
        <taxon>Sutterella</taxon>
    </lineage>
</organism>
<gene>
    <name evidence="1" type="ORF">GBM95_08460</name>
</gene>
<evidence type="ECO:0000313" key="1">
    <source>
        <dbReference type="EMBL" id="KAB7657052.1"/>
    </source>
</evidence>
<dbReference type="PANTHER" id="PTHR33505:SF4">
    <property type="entry name" value="PROTEIN PREY, MITOCHONDRIAL"/>
    <property type="match status" value="1"/>
</dbReference>
<dbReference type="SUPFAM" id="SSF158997">
    <property type="entry name" value="Trm112p-like"/>
    <property type="match status" value="1"/>
</dbReference>